<evidence type="ECO:0000313" key="2">
    <source>
        <dbReference type="EMBL" id="KAL0455647.1"/>
    </source>
</evidence>
<protein>
    <recommendedName>
        <fullName evidence="1">DUF4283 domain-containing protein</fullName>
    </recommendedName>
</protein>
<dbReference type="PANTHER" id="PTHR31286">
    <property type="entry name" value="GLYCINE-RICH CELL WALL STRUCTURAL PROTEIN 1.8-LIKE"/>
    <property type="match status" value="1"/>
</dbReference>
<proteinExistence type="predicted"/>
<dbReference type="InterPro" id="IPR040256">
    <property type="entry name" value="At4g02000-like"/>
</dbReference>
<reference evidence="2" key="1">
    <citation type="submission" date="2020-06" db="EMBL/GenBank/DDBJ databases">
        <authorList>
            <person name="Li T."/>
            <person name="Hu X."/>
            <person name="Zhang T."/>
            <person name="Song X."/>
            <person name="Zhang H."/>
            <person name="Dai N."/>
            <person name="Sheng W."/>
            <person name="Hou X."/>
            <person name="Wei L."/>
        </authorList>
    </citation>
    <scope>NUCLEOTIDE SEQUENCE</scope>
    <source>
        <strain evidence="2">KEN1</strain>
        <tissue evidence="2">Leaf</tissue>
    </source>
</reference>
<gene>
    <name evidence="2" type="ORF">Slati_0903900</name>
</gene>
<dbReference type="EMBL" id="JACGWN010000003">
    <property type="protein sequence ID" value="KAL0455647.1"/>
    <property type="molecule type" value="Genomic_DNA"/>
</dbReference>
<feature type="domain" description="DUF4283" evidence="1">
    <location>
        <begin position="56"/>
        <end position="133"/>
    </location>
</feature>
<dbReference type="AlphaFoldDB" id="A0AAW2XNK4"/>
<dbReference type="InterPro" id="IPR025558">
    <property type="entry name" value="DUF4283"/>
</dbReference>
<sequence length="186" mass="21334">MLGKQRVGRVQHLIYYFLLAYLGMDRLGTFLKLTKNEALGLNLTTGDGTEIGEVFVLVGRLLTPRAVRYNVLKTTLQSLIRPVKGMEIRRLAEDRFLLRFNYRVDVDRALGGCPWTFDKNLIILSRVNDEQNPLEVNLYWCPFHVHTHGLPLRMMTKEVVELIGNRLGVYIESDHEQSSFLLGSSV</sequence>
<dbReference type="Pfam" id="PF14111">
    <property type="entry name" value="DUF4283"/>
    <property type="match status" value="1"/>
</dbReference>
<dbReference type="PANTHER" id="PTHR31286:SF153">
    <property type="entry name" value="DUF4283 DOMAIN PROTEIN"/>
    <property type="match status" value="1"/>
</dbReference>
<name>A0AAW2XNK4_9LAMI</name>
<reference evidence="2" key="2">
    <citation type="journal article" date="2024" name="Plant">
        <title>Genomic evolution and insights into agronomic trait innovations of Sesamum species.</title>
        <authorList>
            <person name="Miao H."/>
            <person name="Wang L."/>
            <person name="Qu L."/>
            <person name="Liu H."/>
            <person name="Sun Y."/>
            <person name="Le M."/>
            <person name="Wang Q."/>
            <person name="Wei S."/>
            <person name="Zheng Y."/>
            <person name="Lin W."/>
            <person name="Duan Y."/>
            <person name="Cao H."/>
            <person name="Xiong S."/>
            <person name="Wang X."/>
            <person name="Wei L."/>
            <person name="Li C."/>
            <person name="Ma Q."/>
            <person name="Ju M."/>
            <person name="Zhao R."/>
            <person name="Li G."/>
            <person name="Mu C."/>
            <person name="Tian Q."/>
            <person name="Mei H."/>
            <person name="Zhang T."/>
            <person name="Gao T."/>
            <person name="Zhang H."/>
        </authorList>
    </citation>
    <scope>NUCLEOTIDE SEQUENCE</scope>
    <source>
        <strain evidence="2">KEN1</strain>
    </source>
</reference>
<accession>A0AAW2XNK4</accession>
<organism evidence="2">
    <name type="scientific">Sesamum latifolium</name>
    <dbReference type="NCBI Taxonomy" id="2727402"/>
    <lineage>
        <taxon>Eukaryota</taxon>
        <taxon>Viridiplantae</taxon>
        <taxon>Streptophyta</taxon>
        <taxon>Embryophyta</taxon>
        <taxon>Tracheophyta</taxon>
        <taxon>Spermatophyta</taxon>
        <taxon>Magnoliopsida</taxon>
        <taxon>eudicotyledons</taxon>
        <taxon>Gunneridae</taxon>
        <taxon>Pentapetalae</taxon>
        <taxon>asterids</taxon>
        <taxon>lamiids</taxon>
        <taxon>Lamiales</taxon>
        <taxon>Pedaliaceae</taxon>
        <taxon>Sesamum</taxon>
    </lineage>
</organism>
<evidence type="ECO:0000259" key="1">
    <source>
        <dbReference type="Pfam" id="PF14111"/>
    </source>
</evidence>
<comment type="caution">
    <text evidence="2">The sequence shown here is derived from an EMBL/GenBank/DDBJ whole genome shotgun (WGS) entry which is preliminary data.</text>
</comment>